<name>A8AQQ6_CITK8</name>
<feature type="region of interest" description="Disordered" evidence="1">
    <location>
        <begin position="1"/>
        <end position="58"/>
    </location>
</feature>
<evidence type="ECO:0000256" key="1">
    <source>
        <dbReference type="SAM" id="MobiDB-lite"/>
    </source>
</evidence>
<dbReference type="KEGG" id="cko:CKO_04774"/>
<reference evidence="2 3" key="1">
    <citation type="submission" date="2007-08" db="EMBL/GenBank/DDBJ databases">
        <authorList>
            <consortium name="The Citrobacter koseri Genome Sequencing Project"/>
            <person name="McClelland M."/>
            <person name="Sanderson E.K."/>
            <person name="Porwollik S."/>
            <person name="Spieth J."/>
            <person name="Clifton W.S."/>
            <person name="Latreille P."/>
            <person name="Courtney L."/>
            <person name="Wang C."/>
            <person name="Pepin K."/>
            <person name="Bhonagiri V."/>
            <person name="Nash W."/>
            <person name="Johnson M."/>
            <person name="Thiruvilangam P."/>
            <person name="Wilson R."/>
        </authorList>
    </citation>
    <scope>NUCLEOTIDE SEQUENCE [LARGE SCALE GENOMIC DNA]</scope>
    <source>
        <strain evidence="3">ATCC BAA-895 / CDC 4225-83 / SGSC4696</strain>
    </source>
</reference>
<accession>A8AQQ6</accession>
<evidence type="ECO:0000313" key="2">
    <source>
        <dbReference type="EMBL" id="ABV15819.1"/>
    </source>
</evidence>
<dbReference type="EMBL" id="CP000822">
    <property type="protein sequence ID" value="ABV15819.1"/>
    <property type="molecule type" value="Genomic_DNA"/>
</dbReference>
<dbReference type="Proteomes" id="UP000008148">
    <property type="component" value="Chromosome"/>
</dbReference>
<gene>
    <name evidence="2" type="ordered locus">CKO_04774</name>
</gene>
<proteinExistence type="predicted"/>
<protein>
    <submittedName>
        <fullName evidence="2">Uncharacterized protein</fullName>
    </submittedName>
</protein>
<dbReference type="AlphaFoldDB" id="A8AQQ6"/>
<sequence length="58" mass="6578">MPDGASLIRPTNSHPVGRIRRQPPSGIYQTHPVGRIRRQPPSGKHRTDYSIFFPSISR</sequence>
<evidence type="ECO:0000313" key="3">
    <source>
        <dbReference type="Proteomes" id="UP000008148"/>
    </source>
</evidence>
<organism evidence="2 3">
    <name type="scientific">Citrobacter koseri (strain ATCC BAA-895 / CDC 4225-83 / SGSC4696)</name>
    <dbReference type="NCBI Taxonomy" id="290338"/>
    <lineage>
        <taxon>Bacteria</taxon>
        <taxon>Pseudomonadati</taxon>
        <taxon>Pseudomonadota</taxon>
        <taxon>Gammaproteobacteria</taxon>
        <taxon>Enterobacterales</taxon>
        <taxon>Enterobacteriaceae</taxon>
        <taxon>Citrobacter</taxon>
    </lineage>
</organism>
<dbReference type="STRING" id="290338.CKO_04774"/>
<dbReference type="HOGENOM" id="CLU_2971132_0_0_6"/>
<keyword evidence="3" id="KW-1185">Reference proteome</keyword>